<evidence type="ECO:0000313" key="1">
    <source>
        <dbReference type="EMBL" id="CAA9564672.1"/>
    </source>
</evidence>
<sequence length="105" mass="11985">MQRVAFRLRVKPERLDEYIALHAAVWPELLSDLTAAGYRNYSIFADGPDLFGYLECDDWDAAGAAMSSSDANRRWQVWMSEFLETPVDPAAGQPLNLLRQVFFLE</sequence>
<accession>A0A6J4UYW8</accession>
<dbReference type="PANTHER" id="PTHR34389">
    <property type="entry name" value="L-RHAMNOSE MUTAROTASE"/>
    <property type="match status" value="1"/>
</dbReference>
<proteinExistence type="predicted"/>
<dbReference type="GO" id="GO:0019301">
    <property type="term" value="P:rhamnose catabolic process"/>
    <property type="evidence" value="ECO:0007669"/>
    <property type="project" value="TreeGrafter"/>
</dbReference>
<dbReference type="Gene3D" id="3.30.70.100">
    <property type="match status" value="1"/>
</dbReference>
<evidence type="ECO:0008006" key="2">
    <source>
        <dbReference type="Google" id="ProtNLM"/>
    </source>
</evidence>
<dbReference type="EMBL" id="CADCWJ010000415">
    <property type="protein sequence ID" value="CAA9564672.1"/>
    <property type="molecule type" value="Genomic_DNA"/>
</dbReference>
<dbReference type="SUPFAM" id="SSF54909">
    <property type="entry name" value="Dimeric alpha+beta barrel"/>
    <property type="match status" value="1"/>
</dbReference>
<dbReference type="InterPro" id="IPR011008">
    <property type="entry name" value="Dimeric_a/b-barrel"/>
</dbReference>
<dbReference type="PANTHER" id="PTHR34389:SF2">
    <property type="entry name" value="L-RHAMNOSE MUTAROTASE"/>
    <property type="match status" value="1"/>
</dbReference>
<reference evidence="1" key="1">
    <citation type="submission" date="2020-02" db="EMBL/GenBank/DDBJ databases">
        <authorList>
            <person name="Meier V. D."/>
        </authorList>
    </citation>
    <scope>NUCLEOTIDE SEQUENCE</scope>
    <source>
        <strain evidence="1">AVDCRST_MAG87</strain>
    </source>
</reference>
<name>A0A6J4UYW8_9BACT</name>
<dbReference type="InterPro" id="IPR008000">
    <property type="entry name" value="Rham/fucose_mutarotase"/>
</dbReference>
<dbReference type="Pfam" id="PF05336">
    <property type="entry name" value="rhaM"/>
    <property type="match status" value="1"/>
</dbReference>
<protein>
    <recommendedName>
        <fullName evidence="2">L-rhamnose mutarotase</fullName>
    </recommendedName>
</protein>
<dbReference type="GO" id="GO:0016857">
    <property type="term" value="F:racemase and epimerase activity, acting on carbohydrates and derivatives"/>
    <property type="evidence" value="ECO:0007669"/>
    <property type="project" value="InterPro"/>
</dbReference>
<gene>
    <name evidence="1" type="ORF">AVDCRST_MAG87-1851</name>
</gene>
<organism evidence="1">
    <name type="scientific">uncultured Thermomicrobiales bacterium</name>
    <dbReference type="NCBI Taxonomy" id="1645740"/>
    <lineage>
        <taxon>Bacteria</taxon>
        <taxon>Pseudomonadati</taxon>
        <taxon>Thermomicrobiota</taxon>
        <taxon>Thermomicrobia</taxon>
        <taxon>Thermomicrobiales</taxon>
        <taxon>environmental samples</taxon>
    </lineage>
</organism>
<dbReference type="AlphaFoldDB" id="A0A6J4UYW8"/>